<sequence length="424" mass="42508">MVLTATSGLGGLTVQANGGAGGTTNYSGGGGGGGAVYSAGALASVAAVAAGPGGTGATDGVAATNAPTNGPRGATCAPTLSVVLQTTTPQVTRTNTNEVRPATYVLTASNTGGGTLGLSITPTMATNGAGLFTYASTTAAVLTYADGTKKTLAAGTDYTEPAAGGASPTFALDEALNVPGGASVAFTFTASIAAAAVNNQPYASNAAVAYLNPTRVTATATAAGTAYTSASSTAPDVVTIVAPLPVVLTAFDATAVGADALLSWRTAQEVNNHHFDVERSLDGRVFEKIGALPGHGTTSTASSYRYTDAGAAALGSVLYYRLRQVDNNRAWSLAQPVAVQFRRVANVAVALFPNPTTGRVTLDLTRLPAGTYTVQVLDLTGRVVQHYQYQPGAQPLDVQPLATGTYFVRVQGGGVNATLPLLRQ</sequence>
<dbReference type="Proteomes" id="UP000177506">
    <property type="component" value="Unassembled WGS sequence"/>
</dbReference>
<accession>A0A1G1SSL9</accession>
<evidence type="ECO:0000313" key="3">
    <source>
        <dbReference type="Proteomes" id="UP000177506"/>
    </source>
</evidence>
<dbReference type="EMBL" id="MDZA01000445">
    <property type="protein sequence ID" value="OGX81605.1"/>
    <property type="molecule type" value="Genomic_DNA"/>
</dbReference>
<feature type="domain" description="Secretion system C-terminal sorting" evidence="1">
    <location>
        <begin position="351"/>
        <end position="414"/>
    </location>
</feature>
<organism evidence="2 3">
    <name type="scientific">Hymenobacter coccineus</name>
    <dbReference type="NCBI Taxonomy" id="1908235"/>
    <lineage>
        <taxon>Bacteria</taxon>
        <taxon>Pseudomonadati</taxon>
        <taxon>Bacteroidota</taxon>
        <taxon>Cytophagia</taxon>
        <taxon>Cytophagales</taxon>
        <taxon>Hymenobacteraceae</taxon>
        <taxon>Hymenobacter</taxon>
    </lineage>
</organism>
<evidence type="ECO:0000313" key="2">
    <source>
        <dbReference type="EMBL" id="OGX81605.1"/>
    </source>
</evidence>
<dbReference type="RefSeq" id="WP_158023063.1">
    <property type="nucleotide sequence ID" value="NZ_MDZA01000445.1"/>
</dbReference>
<comment type="caution">
    <text evidence="2">The sequence shown here is derived from an EMBL/GenBank/DDBJ whole genome shotgun (WGS) entry which is preliminary data.</text>
</comment>
<reference evidence="2 3" key="1">
    <citation type="submission" date="2016-08" db="EMBL/GenBank/DDBJ databases">
        <title>Hymenobacter coccineus sp. nov., Hymenobacter lapidarius sp. nov. and Hymenobacter glacialis sp. nov., isolated from Antarctic soil.</title>
        <authorList>
            <person name="Sedlacek I."/>
            <person name="Kralova S."/>
            <person name="Kyrova K."/>
            <person name="Maslanova I."/>
            <person name="Stankova E."/>
            <person name="Vrbovska V."/>
            <person name="Nemec M."/>
            <person name="Bartak M."/>
            <person name="Svec P."/>
            <person name="Busse H.-J."/>
            <person name="Pantucek R."/>
        </authorList>
    </citation>
    <scope>NUCLEOTIDE SEQUENCE [LARGE SCALE GENOMIC DNA]</scope>
    <source>
        <strain evidence="2 3">CCM 8649</strain>
    </source>
</reference>
<dbReference type="AlphaFoldDB" id="A0A1G1SSL9"/>
<evidence type="ECO:0000259" key="1">
    <source>
        <dbReference type="Pfam" id="PF18962"/>
    </source>
</evidence>
<dbReference type="NCBIfam" id="TIGR04183">
    <property type="entry name" value="Por_Secre_tail"/>
    <property type="match status" value="1"/>
</dbReference>
<dbReference type="Pfam" id="PF18962">
    <property type="entry name" value="Por_Secre_tail"/>
    <property type="match status" value="1"/>
</dbReference>
<dbReference type="OrthoDB" id="7794186at2"/>
<dbReference type="InterPro" id="IPR026444">
    <property type="entry name" value="Secre_tail"/>
</dbReference>
<keyword evidence="3" id="KW-1185">Reference proteome</keyword>
<name>A0A1G1SSL9_9BACT</name>
<gene>
    <name evidence="2" type="ORF">BEN49_15285</name>
</gene>
<proteinExistence type="predicted"/>
<protein>
    <recommendedName>
        <fullName evidence="1">Secretion system C-terminal sorting domain-containing protein</fullName>
    </recommendedName>
</protein>